<evidence type="ECO:0000256" key="8">
    <source>
        <dbReference type="ARBA" id="ARBA00023170"/>
    </source>
</evidence>
<evidence type="ECO:0000256" key="12">
    <source>
        <dbReference type="SAM" id="Phobius"/>
    </source>
</evidence>
<evidence type="ECO:0000256" key="3">
    <source>
        <dbReference type="ARBA" id="ARBA00022692"/>
    </source>
</evidence>
<dbReference type="GO" id="GO:0071222">
    <property type="term" value="P:cellular response to lipopolysaccharide"/>
    <property type="evidence" value="ECO:0007669"/>
    <property type="project" value="TreeGrafter"/>
</dbReference>
<evidence type="ECO:0000256" key="6">
    <source>
        <dbReference type="ARBA" id="ARBA00023136"/>
    </source>
</evidence>
<dbReference type="InterPro" id="IPR007110">
    <property type="entry name" value="Ig-like_dom"/>
</dbReference>
<dbReference type="InterPro" id="IPR051713">
    <property type="entry name" value="T-cell_Activation_Regulation"/>
</dbReference>
<evidence type="ECO:0000256" key="9">
    <source>
        <dbReference type="ARBA" id="ARBA00023180"/>
    </source>
</evidence>
<keyword evidence="5 12" id="KW-1133">Transmembrane helix</keyword>
<dbReference type="PANTHER" id="PTHR25466:SF14">
    <property type="entry name" value="BUTYROPHILIN SUBFAMILY 2 MEMBER A2-LIKE-RELATED"/>
    <property type="match status" value="1"/>
</dbReference>
<evidence type="ECO:0000256" key="1">
    <source>
        <dbReference type="ARBA" id="ARBA00004251"/>
    </source>
</evidence>
<feature type="domain" description="Ig-like" evidence="13">
    <location>
        <begin position="142"/>
        <end position="256"/>
    </location>
</feature>
<dbReference type="PROSITE" id="PS50835">
    <property type="entry name" value="IG_LIKE"/>
    <property type="match status" value="3"/>
</dbReference>
<feature type="region of interest" description="Disordered" evidence="11">
    <location>
        <begin position="743"/>
        <end position="769"/>
    </location>
</feature>
<dbReference type="Proteomes" id="UP001059041">
    <property type="component" value="Linkage Group LG11"/>
</dbReference>
<dbReference type="GO" id="GO:0009897">
    <property type="term" value="C:external side of plasma membrane"/>
    <property type="evidence" value="ECO:0007669"/>
    <property type="project" value="TreeGrafter"/>
</dbReference>
<dbReference type="InterPro" id="IPR003598">
    <property type="entry name" value="Ig_sub2"/>
</dbReference>
<accession>A0A9W7TRJ0</accession>
<dbReference type="Gene3D" id="2.60.40.10">
    <property type="entry name" value="Immunoglobulins"/>
    <property type="match status" value="3"/>
</dbReference>
<feature type="transmembrane region" description="Helical" evidence="12">
    <location>
        <begin position="541"/>
        <end position="562"/>
    </location>
</feature>
<evidence type="ECO:0000259" key="13">
    <source>
        <dbReference type="PROSITE" id="PS50835"/>
    </source>
</evidence>
<reference evidence="14" key="1">
    <citation type="submission" date="2021-02" db="EMBL/GenBank/DDBJ databases">
        <title>Comparative genomics reveals that relaxation of natural selection precedes convergent phenotypic evolution of cavefish.</title>
        <authorList>
            <person name="Peng Z."/>
        </authorList>
    </citation>
    <scope>NUCLEOTIDE SEQUENCE</scope>
    <source>
        <tissue evidence="14">Muscle</tissue>
    </source>
</reference>
<keyword evidence="15" id="KW-1185">Reference proteome</keyword>
<dbReference type="InterPro" id="IPR013783">
    <property type="entry name" value="Ig-like_fold"/>
</dbReference>
<dbReference type="InterPro" id="IPR003599">
    <property type="entry name" value="Ig_sub"/>
</dbReference>
<keyword evidence="2" id="KW-1003">Cell membrane</keyword>
<dbReference type="AlphaFoldDB" id="A0A9W7TRJ0"/>
<keyword evidence="9" id="KW-0325">Glycoprotein</keyword>
<dbReference type="GO" id="GO:0007166">
    <property type="term" value="P:cell surface receptor signaling pathway"/>
    <property type="evidence" value="ECO:0007669"/>
    <property type="project" value="TreeGrafter"/>
</dbReference>
<dbReference type="SMART" id="SM00408">
    <property type="entry name" value="IGc2"/>
    <property type="match status" value="3"/>
</dbReference>
<evidence type="ECO:0000256" key="11">
    <source>
        <dbReference type="SAM" id="MobiDB-lite"/>
    </source>
</evidence>
<name>A0A9W7TRJ0_TRIRA</name>
<evidence type="ECO:0000256" key="2">
    <source>
        <dbReference type="ARBA" id="ARBA00022475"/>
    </source>
</evidence>
<protein>
    <recommendedName>
        <fullName evidence="13">Ig-like domain-containing protein</fullName>
    </recommendedName>
</protein>
<keyword evidence="6 12" id="KW-0472">Membrane</keyword>
<feature type="domain" description="Ig-like" evidence="13">
    <location>
        <begin position="322"/>
        <end position="418"/>
    </location>
</feature>
<dbReference type="Pfam" id="PF07686">
    <property type="entry name" value="V-set"/>
    <property type="match status" value="3"/>
</dbReference>
<evidence type="ECO:0000313" key="15">
    <source>
        <dbReference type="Proteomes" id="UP001059041"/>
    </source>
</evidence>
<feature type="non-terminal residue" evidence="14">
    <location>
        <position position="769"/>
    </location>
</feature>
<feature type="transmembrane region" description="Helical" evidence="12">
    <location>
        <begin position="469"/>
        <end position="488"/>
    </location>
</feature>
<dbReference type="GO" id="GO:0042130">
    <property type="term" value="P:negative regulation of T cell proliferation"/>
    <property type="evidence" value="ECO:0007669"/>
    <property type="project" value="TreeGrafter"/>
</dbReference>
<dbReference type="GO" id="GO:0031295">
    <property type="term" value="P:T cell costimulation"/>
    <property type="evidence" value="ECO:0007669"/>
    <property type="project" value="TreeGrafter"/>
</dbReference>
<evidence type="ECO:0000256" key="5">
    <source>
        <dbReference type="ARBA" id="ARBA00022989"/>
    </source>
</evidence>
<dbReference type="PANTHER" id="PTHR25466">
    <property type="entry name" value="T-LYMPHOCYTE ACTIVATION ANTIGEN"/>
    <property type="match status" value="1"/>
</dbReference>
<evidence type="ECO:0000313" key="14">
    <source>
        <dbReference type="EMBL" id="KAI7803995.1"/>
    </source>
</evidence>
<dbReference type="FunFam" id="2.60.40.10:FF:000142">
    <property type="entry name" value="V-set domain-containing T-cell activation inhibitor 1"/>
    <property type="match status" value="2"/>
</dbReference>
<comment type="caution">
    <text evidence="14">The sequence shown here is derived from an EMBL/GenBank/DDBJ whole genome shotgun (WGS) entry which is preliminary data.</text>
</comment>
<comment type="subcellular location">
    <subcellularLocation>
        <location evidence="1">Cell membrane</location>
        <topology evidence="1">Single-pass type I membrane protein</topology>
    </subcellularLocation>
</comment>
<dbReference type="SUPFAM" id="SSF48726">
    <property type="entry name" value="Immunoglobulin"/>
    <property type="match status" value="3"/>
</dbReference>
<evidence type="ECO:0000256" key="4">
    <source>
        <dbReference type="ARBA" id="ARBA00022729"/>
    </source>
</evidence>
<proteinExistence type="predicted"/>
<dbReference type="InterPro" id="IPR036179">
    <property type="entry name" value="Ig-like_dom_sf"/>
</dbReference>
<dbReference type="EMBL" id="JAFHDT010000011">
    <property type="protein sequence ID" value="KAI7803995.1"/>
    <property type="molecule type" value="Genomic_DNA"/>
</dbReference>
<sequence length="769" mass="87909">LAVTLSPRCFVVNVCEVYSWNLIKPKGFTVKGPSGPLVVPLGGSVLLPCSVDSLSSLEGLEVEWKRSDSQTLIHLYQDGDIRPDSQHEDYHDRAHFFTENIKQGNFSLLMKNVRQEDKGQYTCTVHSGQETGETVVEIKDVERLIVSGSDQSLSVYVGEDVTLNCSVDSHIPPEHIEEVSWKKRVKDEHITVLLYQNNETFPDSSDEQYRDRVEFFIDEIHRGNFSLRLKRVRTEDKGLYMCHVFAGRFSDNTTIVLQQMGFSSLHIMVLILCITACGSALLVCCLIYCRNNTEYTCQVNSEQRSVFSFSLNLKCIDDLSDSKFIVVYSCDVVVPLGSSVVLPCLTKKEPLPPEGLKVEWKRSGLESPVFVYEDGAEVQNEDYRDRAHFYTDDMKHENFSLLLKNLRKEDEGIYTCNVYRGTVFSRFVHSNLVQRLRDSGFRLQMFLAICPNIIMCFAFVFWGVSEGSVSETVCCCALYILRPLLLLWTAPYINDFKDRNKTLILKYSYVTDYFVLTAVVYPALFTNTWQKIQNFAEFDRVLVLILYGIIFVCCSCKAVYILEAEFGNRSKKVVKIFDIVADFTFEILPTLQFILLFYTFASARGVLVFVHGVYICSRSLWIIFRMILNILQTVISMVTTACWNIKTLCMSAMSLACLQNVVICKKLVNVLWANFIYSIRFQICLIGCIGGIEYVKLNTLTVITRKRALEDLMIRLPAVERESLMQSLLLLLRGKDRCLGEESREVRDANENYGAQKRANRKKALETTK</sequence>
<evidence type="ECO:0000256" key="10">
    <source>
        <dbReference type="ARBA" id="ARBA00023319"/>
    </source>
</evidence>
<feature type="transmembrane region" description="Helical" evidence="12">
    <location>
        <begin position="445"/>
        <end position="463"/>
    </location>
</feature>
<dbReference type="GO" id="GO:0042102">
    <property type="term" value="P:positive regulation of T cell proliferation"/>
    <property type="evidence" value="ECO:0007669"/>
    <property type="project" value="TreeGrafter"/>
</dbReference>
<keyword evidence="4" id="KW-0732">Signal</keyword>
<dbReference type="GO" id="GO:0006955">
    <property type="term" value="P:immune response"/>
    <property type="evidence" value="ECO:0007669"/>
    <property type="project" value="TreeGrafter"/>
</dbReference>
<dbReference type="SMART" id="SM00406">
    <property type="entry name" value="IGv"/>
    <property type="match status" value="3"/>
</dbReference>
<keyword evidence="8" id="KW-0675">Receptor</keyword>
<organism evidence="14 15">
    <name type="scientific">Triplophysa rosa</name>
    <name type="common">Cave loach</name>
    <dbReference type="NCBI Taxonomy" id="992332"/>
    <lineage>
        <taxon>Eukaryota</taxon>
        <taxon>Metazoa</taxon>
        <taxon>Chordata</taxon>
        <taxon>Craniata</taxon>
        <taxon>Vertebrata</taxon>
        <taxon>Euteleostomi</taxon>
        <taxon>Actinopterygii</taxon>
        <taxon>Neopterygii</taxon>
        <taxon>Teleostei</taxon>
        <taxon>Ostariophysi</taxon>
        <taxon>Cypriniformes</taxon>
        <taxon>Nemacheilidae</taxon>
        <taxon>Triplophysa</taxon>
    </lineage>
</organism>
<gene>
    <name evidence="14" type="ORF">IRJ41_015763</name>
</gene>
<dbReference type="InterPro" id="IPR013106">
    <property type="entry name" value="Ig_V-set"/>
</dbReference>
<evidence type="ECO:0000256" key="7">
    <source>
        <dbReference type="ARBA" id="ARBA00023157"/>
    </source>
</evidence>
<keyword evidence="10" id="KW-0393">Immunoglobulin domain</keyword>
<feature type="domain" description="Ig-like" evidence="13">
    <location>
        <begin position="25"/>
        <end position="139"/>
    </location>
</feature>
<dbReference type="SMART" id="SM00409">
    <property type="entry name" value="IG"/>
    <property type="match status" value="3"/>
</dbReference>
<keyword evidence="3 12" id="KW-0812">Transmembrane</keyword>
<feature type="transmembrane region" description="Helical" evidence="12">
    <location>
        <begin position="265"/>
        <end position="289"/>
    </location>
</feature>
<keyword evidence="7" id="KW-1015">Disulfide bond</keyword>
<feature type="transmembrane region" description="Helical" evidence="12">
    <location>
        <begin position="509"/>
        <end position="529"/>
    </location>
</feature>